<dbReference type="Pfam" id="PF00072">
    <property type="entry name" value="Response_reg"/>
    <property type="match status" value="1"/>
</dbReference>
<evidence type="ECO:0000256" key="5">
    <source>
        <dbReference type="ARBA" id="ARBA00023012"/>
    </source>
</evidence>
<sequence>MLKIVIVEDEDIIRKGLAYTIDWVSMGYVIAGEAANGEEGLAQIRALHPDVVIADIKMPKMDGITMLQEALKETRFKSLILTSYAEFEFARRAISLGVTDYILKPVDEEKLVETMKLLHSEIMKGKETELAFENKDSSLDLEHYIELAQFQNQYVMGAIEEIRKNYGEKISIEAVAEDMGISASYLSRKFKDITGHTFLDFLNKYRVQQAVKLLNSGQYKVYEISDMTGFSDYKHFCSVFKKYTLKSPTGFTKLRDG</sequence>
<proteinExistence type="predicted"/>
<dbReference type="GO" id="GO:0000160">
    <property type="term" value="P:phosphorelay signal transduction system"/>
    <property type="evidence" value="ECO:0007669"/>
    <property type="project" value="UniProtKB-KW"/>
</dbReference>
<feature type="modified residue" description="4-aspartylphosphate" evidence="10">
    <location>
        <position position="55"/>
    </location>
</feature>
<dbReference type="PROSITE" id="PS50110">
    <property type="entry name" value="RESPONSE_REGULATORY"/>
    <property type="match status" value="1"/>
</dbReference>
<reference evidence="13 14" key="1">
    <citation type="submission" date="2019-03" db="EMBL/GenBank/DDBJ databases">
        <title>Genomic Encyclopedia of Type Strains, Phase IV (KMG-IV): sequencing the most valuable type-strain genomes for metagenomic binning, comparative biology and taxonomic classification.</title>
        <authorList>
            <person name="Goeker M."/>
        </authorList>
    </citation>
    <scope>NUCLEOTIDE SEQUENCE [LARGE SCALE GENOMIC DNA]</scope>
    <source>
        <strain evidence="13 14">DSM 100556</strain>
    </source>
</reference>
<dbReference type="PROSITE" id="PS01124">
    <property type="entry name" value="HTH_ARAC_FAMILY_2"/>
    <property type="match status" value="1"/>
</dbReference>
<dbReference type="InterPro" id="IPR018060">
    <property type="entry name" value="HTH_AraC"/>
</dbReference>
<keyword evidence="6" id="KW-0805">Transcription regulation</keyword>
<dbReference type="PANTHER" id="PTHR42713">
    <property type="entry name" value="HISTIDINE KINASE-RELATED"/>
    <property type="match status" value="1"/>
</dbReference>
<comment type="function">
    <text evidence="9">May play the central regulatory role in sporulation. It may be an element of the effector pathway responsible for the activation of sporulation genes in response to nutritional stress. Spo0A may act in concert with spo0H (a sigma factor) to control the expression of some genes that are critical to the sporulation process.</text>
</comment>
<dbReference type="RefSeq" id="WP_031392159.1">
    <property type="nucleotide sequence ID" value="NZ_JPNB01000002.1"/>
</dbReference>
<dbReference type="Pfam" id="PF12833">
    <property type="entry name" value="HTH_18"/>
    <property type="match status" value="1"/>
</dbReference>
<dbReference type="InterPro" id="IPR051552">
    <property type="entry name" value="HptR"/>
</dbReference>
<evidence type="ECO:0000256" key="10">
    <source>
        <dbReference type="PROSITE-ProRule" id="PRU00169"/>
    </source>
</evidence>
<name>A0A4R1QM43_9FIRM</name>
<dbReference type="GO" id="GO:0003700">
    <property type="term" value="F:DNA-binding transcription factor activity"/>
    <property type="evidence" value="ECO:0007669"/>
    <property type="project" value="InterPro"/>
</dbReference>
<evidence type="ECO:0000256" key="8">
    <source>
        <dbReference type="ARBA" id="ARBA00023163"/>
    </source>
</evidence>
<keyword evidence="4 10" id="KW-0597">Phosphoprotein</keyword>
<dbReference type="InterPro" id="IPR009057">
    <property type="entry name" value="Homeodomain-like_sf"/>
</dbReference>
<evidence type="ECO:0000256" key="4">
    <source>
        <dbReference type="ARBA" id="ARBA00022553"/>
    </source>
</evidence>
<keyword evidence="14" id="KW-1185">Reference proteome</keyword>
<dbReference type="EMBL" id="SLUO01000018">
    <property type="protein sequence ID" value="TCL54789.1"/>
    <property type="molecule type" value="Genomic_DNA"/>
</dbReference>
<evidence type="ECO:0000313" key="13">
    <source>
        <dbReference type="EMBL" id="TCL54789.1"/>
    </source>
</evidence>
<dbReference type="SMART" id="SM00448">
    <property type="entry name" value="REC"/>
    <property type="match status" value="1"/>
</dbReference>
<dbReference type="InterPro" id="IPR011006">
    <property type="entry name" value="CheY-like_superfamily"/>
</dbReference>
<accession>A0A4R1QM43</accession>
<dbReference type="Gene3D" id="3.40.50.2300">
    <property type="match status" value="1"/>
</dbReference>
<dbReference type="Gene3D" id="1.10.10.60">
    <property type="entry name" value="Homeodomain-like"/>
    <property type="match status" value="2"/>
</dbReference>
<keyword evidence="3" id="KW-0963">Cytoplasm</keyword>
<evidence type="ECO:0000256" key="1">
    <source>
        <dbReference type="ARBA" id="ARBA00004496"/>
    </source>
</evidence>
<comment type="subcellular location">
    <subcellularLocation>
        <location evidence="1">Cytoplasm</location>
    </subcellularLocation>
</comment>
<evidence type="ECO:0000256" key="9">
    <source>
        <dbReference type="ARBA" id="ARBA00024867"/>
    </source>
</evidence>
<feature type="domain" description="HTH araC/xylS-type" evidence="11">
    <location>
        <begin position="156"/>
        <end position="254"/>
    </location>
</feature>
<comment type="caution">
    <text evidence="13">The sequence shown here is derived from an EMBL/GenBank/DDBJ whole genome shotgun (WGS) entry which is preliminary data.</text>
</comment>
<dbReference type="CDD" id="cd00093">
    <property type="entry name" value="HTH_XRE"/>
    <property type="match status" value="1"/>
</dbReference>
<dbReference type="GO" id="GO:0043565">
    <property type="term" value="F:sequence-specific DNA binding"/>
    <property type="evidence" value="ECO:0007669"/>
    <property type="project" value="InterPro"/>
</dbReference>
<evidence type="ECO:0000313" key="14">
    <source>
        <dbReference type="Proteomes" id="UP000295718"/>
    </source>
</evidence>
<evidence type="ECO:0000256" key="7">
    <source>
        <dbReference type="ARBA" id="ARBA00023125"/>
    </source>
</evidence>
<protein>
    <recommendedName>
        <fullName evidence="2">Stage 0 sporulation protein A homolog</fullName>
    </recommendedName>
</protein>
<dbReference type="InterPro" id="IPR001789">
    <property type="entry name" value="Sig_transdc_resp-reg_receiver"/>
</dbReference>
<keyword evidence="5" id="KW-0902">Two-component regulatory system</keyword>
<dbReference type="SUPFAM" id="SSF46689">
    <property type="entry name" value="Homeodomain-like"/>
    <property type="match status" value="2"/>
</dbReference>
<organism evidence="13 14">
    <name type="scientific">Kineothrix alysoides</name>
    <dbReference type="NCBI Taxonomy" id="1469948"/>
    <lineage>
        <taxon>Bacteria</taxon>
        <taxon>Bacillati</taxon>
        <taxon>Bacillota</taxon>
        <taxon>Clostridia</taxon>
        <taxon>Lachnospirales</taxon>
        <taxon>Lachnospiraceae</taxon>
        <taxon>Kineothrix</taxon>
    </lineage>
</organism>
<evidence type="ECO:0000259" key="12">
    <source>
        <dbReference type="PROSITE" id="PS50110"/>
    </source>
</evidence>
<evidence type="ECO:0000256" key="2">
    <source>
        <dbReference type="ARBA" id="ARBA00018672"/>
    </source>
</evidence>
<dbReference type="PANTHER" id="PTHR42713:SF3">
    <property type="entry name" value="TRANSCRIPTIONAL REGULATORY PROTEIN HPTR"/>
    <property type="match status" value="1"/>
</dbReference>
<dbReference type="CDD" id="cd17536">
    <property type="entry name" value="REC_YesN-like"/>
    <property type="match status" value="1"/>
</dbReference>
<dbReference type="GO" id="GO:0005737">
    <property type="term" value="C:cytoplasm"/>
    <property type="evidence" value="ECO:0007669"/>
    <property type="project" value="UniProtKB-SubCell"/>
</dbReference>
<gene>
    <name evidence="13" type="ORF">EDD76_11830</name>
</gene>
<dbReference type="Proteomes" id="UP000295718">
    <property type="component" value="Unassembled WGS sequence"/>
</dbReference>
<dbReference type="STRING" id="1469948.GCA_000732725_03537"/>
<feature type="domain" description="Response regulatory" evidence="12">
    <location>
        <begin position="3"/>
        <end position="119"/>
    </location>
</feature>
<dbReference type="SMART" id="SM00342">
    <property type="entry name" value="HTH_ARAC"/>
    <property type="match status" value="1"/>
</dbReference>
<keyword evidence="8" id="KW-0804">Transcription</keyword>
<evidence type="ECO:0000256" key="3">
    <source>
        <dbReference type="ARBA" id="ARBA00022490"/>
    </source>
</evidence>
<evidence type="ECO:0000259" key="11">
    <source>
        <dbReference type="PROSITE" id="PS01124"/>
    </source>
</evidence>
<dbReference type="SUPFAM" id="SSF52172">
    <property type="entry name" value="CheY-like"/>
    <property type="match status" value="1"/>
</dbReference>
<evidence type="ECO:0000256" key="6">
    <source>
        <dbReference type="ARBA" id="ARBA00023015"/>
    </source>
</evidence>
<dbReference type="InterPro" id="IPR001387">
    <property type="entry name" value="Cro/C1-type_HTH"/>
</dbReference>
<keyword evidence="7" id="KW-0238">DNA-binding</keyword>
<dbReference type="OrthoDB" id="1769137at2"/>
<dbReference type="AlphaFoldDB" id="A0A4R1QM43"/>